<proteinExistence type="predicted"/>
<dbReference type="GO" id="GO:0005524">
    <property type="term" value="F:ATP binding"/>
    <property type="evidence" value="ECO:0007669"/>
    <property type="project" value="UniProtKB-UniRule"/>
</dbReference>
<dbReference type="OrthoDB" id="4062651at2759"/>
<dbReference type="PANTHER" id="PTHR33589">
    <property type="entry name" value="OS11G0524900 PROTEIN"/>
    <property type="match status" value="1"/>
</dbReference>
<dbReference type="Gene3D" id="3.30.200.20">
    <property type="entry name" value="Phosphorylase Kinase, domain 1"/>
    <property type="match status" value="1"/>
</dbReference>
<feature type="compositionally biased region" description="Low complexity" evidence="3">
    <location>
        <begin position="23"/>
        <end position="37"/>
    </location>
</feature>
<feature type="region of interest" description="Disordered" evidence="3">
    <location>
        <begin position="16"/>
        <end position="53"/>
    </location>
</feature>
<comment type="caution">
    <text evidence="5">The sequence shown here is derived from an EMBL/GenBank/DDBJ whole genome shotgun (WGS) entry which is preliminary data.</text>
</comment>
<dbReference type="InterPro" id="IPR001245">
    <property type="entry name" value="Ser-Thr/Tyr_kinase_cat_dom"/>
</dbReference>
<dbReference type="Pfam" id="PF07714">
    <property type="entry name" value="PK_Tyr_Ser-Thr"/>
    <property type="match status" value="1"/>
</dbReference>
<dbReference type="AlphaFoldDB" id="A0A2J7ZGA8"/>
<feature type="compositionally biased region" description="Gly residues" evidence="3">
    <location>
        <begin position="38"/>
        <end position="47"/>
    </location>
</feature>
<evidence type="ECO:0000256" key="3">
    <source>
        <dbReference type="SAM" id="MobiDB-lite"/>
    </source>
</evidence>
<organism evidence="5 6">
    <name type="scientific">Tetrabaena socialis</name>
    <dbReference type="NCBI Taxonomy" id="47790"/>
    <lineage>
        <taxon>Eukaryota</taxon>
        <taxon>Viridiplantae</taxon>
        <taxon>Chlorophyta</taxon>
        <taxon>core chlorophytes</taxon>
        <taxon>Chlorophyceae</taxon>
        <taxon>CS clade</taxon>
        <taxon>Chlamydomonadales</taxon>
        <taxon>Tetrabaenaceae</taxon>
        <taxon>Tetrabaena</taxon>
    </lineage>
</organism>
<dbReference type="PROSITE" id="PS50011">
    <property type="entry name" value="PROTEIN_KINASE_DOM"/>
    <property type="match status" value="1"/>
</dbReference>
<evidence type="ECO:0000256" key="1">
    <source>
        <dbReference type="ARBA" id="ARBA00022734"/>
    </source>
</evidence>
<dbReference type="SUPFAM" id="SSF56112">
    <property type="entry name" value="Protein kinase-like (PK-like)"/>
    <property type="match status" value="1"/>
</dbReference>
<feature type="domain" description="Protein kinase" evidence="4">
    <location>
        <begin position="173"/>
        <end position="235"/>
    </location>
</feature>
<name>A0A2J7ZGA8_9CHLO</name>
<sequence length="235" mass="23317">MLDQLQLCTAGAGGLLGSGGHISSGSQRRARPGSAAAAGGGWEGGGGRPPPRHATLAAAALLAPSAGALQLAAGGRVVNLMQQRKPGRGPGGDRPSSRGHPGTPRVGGAAAAAASDSTGAMGHASGGGGAYESGGTAQIDLVGEIDGLIRRIEASTTSTGQQAQAASGSSKQQTQQRVLGSGGFGVVYKGEWRGLPVAIKVVLLQEGDTATRRQRLVREVALTATLSHPHIVPTY</sequence>
<dbReference type="EMBL" id="PGGS01003297">
    <property type="protein sequence ID" value="PNG99312.1"/>
    <property type="molecule type" value="Genomic_DNA"/>
</dbReference>
<dbReference type="InterPro" id="IPR017441">
    <property type="entry name" value="Protein_kinase_ATP_BS"/>
</dbReference>
<feature type="binding site" evidence="2">
    <location>
        <position position="200"/>
    </location>
    <ligand>
        <name>ATP</name>
        <dbReference type="ChEBI" id="CHEBI:30616"/>
    </ligand>
</feature>
<feature type="non-terminal residue" evidence="5">
    <location>
        <position position="235"/>
    </location>
</feature>
<dbReference type="PANTHER" id="PTHR33589:SF3">
    <property type="entry name" value="ZYMOGEN GRANULE MEMBRANE PROTEIN 16-LIKE"/>
    <property type="match status" value="1"/>
</dbReference>
<evidence type="ECO:0000313" key="6">
    <source>
        <dbReference type="Proteomes" id="UP000236333"/>
    </source>
</evidence>
<keyword evidence="2" id="KW-0547">Nucleotide-binding</keyword>
<dbReference type="InterPro" id="IPR052321">
    <property type="entry name" value="PolyBind_ProtTraffic"/>
</dbReference>
<keyword evidence="2" id="KW-0067">ATP-binding</keyword>
<keyword evidence="6" id="KW-1185">Reference proteome</keyword>
<gene>
    <name evidence="5" type="ORF">TSOC_014911</name>
</gene>
<dbReference type="GO" id="GO:0004672">
    <property type="term" value="F:protein kinase activity"/>
    <property type="evidence" value="ECO:0007669"/>
    <property type="project" value="InterPro"/>
</dbReference>
<dbReference type="PROSITE" id="PS00107">
    <property type="entry name" value="PROTEIN_KINASE_ATP"/>
    <property type="match status" value="1"/>
</dbReference>
<protein>
    <recommendedName>
        <fullName evidence="4">Protein kinase domain-containing protein</fullName>
    </recommendedName>
</protein>
<dbReference type="InterPro" id="IPR000719">
    <property type="entry name" value="Prot_kinase_dom"/>
</dbReference>
<evidence type="ECO:0000259" key="4">
    <source>
        <dbReference type="PROSITE" id="PS50011"/>
    </source>
</evidence>
<evidence type="ECO:0000256" key="2">
    <source>
        <dbReference type="PROSITE-ProRule" id="PRU10141"/>
    </source>
</evidence>
<feature type="region of interest" description="Disordered" evidence="3">
    <location>
        <begin position="82"/>
        <end position="132"/>
    </location>
</feature>
<keyword evidence="1" id="KW-0430">Lectin</keyword>
<evidence type="ECO:0000313" key="5">
    <source>
        <dbReference type="EMBL" id="PNG99312.1"/>
    </source>
</evidence>
<accession>A0A2J7ZGA8</accession>
<dbReference type="GO" id="GO:0030246">
    <property type="term" value="F:carbohydrate binding"/>
    <property type="evidence" value="ECO:0007669"/>
    <property type="project" value="UniProtKB-KW"/>
</dbReference>
<dbReference type="InterPro" id="IPR011009">
    <property type="entry name" value="Kinase-like_dom_sf"/>
</dbReference>
<dbReference type="Proteomes" id="UP000236333">
    <property type="component" value="Unassembled WGS sequence"/>
</dbReference>
<feature type="compositionally biased region" description="Low complexity" evidence="3">
    <location>
        <begin position="109"/>
        <end position="123"/>
    </location>
</feature>
<reference evidence="5 6" key="1">
    <citation type="journal article" date="2017" name="Mol. Biol. Evol.">
        <title>The 4-celled Tetrabaena socialis nuclear genome reveals the essential components for genetic control of cell number at the origin of multicellularity in the volvocine lineage.</title>
        <authorList>
            <person name="Featherston J."/>
            <person name="Arakaki Y."/>
            <person name="Hanschen E.R."/>
            <person name="Ferris P.J."/>
            <person name="Michod R.E."/>
            <person name="Olson B.J.S.C."/>
            <person name="Nozaki H."/>
            <person name="Durand P.M."/>
        </authorList>
    </citation>
    <scope>NUCLEOTIDE SEQUENCE [LARGE SCALE GENOMIC DNA]</scope>
    <source>
        <strain evidence="5 6">NIES-571</strain>
    </source>
</reference>